<keyword evidence="3" id="KW-1133">Transmembrane helix</keyword>
<dbReference type="Pfam" id="PF03006">
    <property type="entry name" value="HlyIII"/>
    <property type="match status" value="1"/>
</dbReference>
<evidence type="ECO:0000256" key="3">
    <source>
        <dbReference type="ARBA" id="ARBA00022989"/>
    </source>
</evidence>
<keyword evidence="2" id="KW-0812">Transmembrane</keyword>
<accession>A0A7G7YQZ3</accession>
<dbReference type="KEGG" id="cans:GP473_04045"/>
<evidence type="ECO:0000313" key="6">
    <source>
        <dbReference type="Proteomes" id="UP000515275"/>
    </source>
</evidence>
<keyword evidence="6" id="KW-1185">Reference proteome</keyword>
<evidence type="ECO:0000256" key="2">
    <source>
        <dbReference type="ARBA" id="ARBA00022692"/>
    </source>
</evidence>
<comment type="subcellular location">
    <subcellularLocation>
        <location evidence="1">Membrane</location>
        <topology evidence="1">Multi-pass membrane protein</topology>
    </subcellularLocation>
</comment>
<evidence type="ECO:0000313" key="5">
    <source>
        <dbReference type="EMBL" id="QNH96913.1"/>
    </source>
</evidence>
<keyword evidence="4" id="KW-0472">Membrane</keyword>
<evidence type="ECO:0000256" key="4">
    <source>
        <dbReference type="ARBA" id="ARBA00023136"/>
    </source>
</evidence>
<dbReference type="EMBL" id="CP046883">
    <property type="protein sequence ID" value="QNH96913.1"/>
    <property type="molecule type" value="Genomic_DNA"/>
</dbReference>
<evidence type="ECO:0000256" key="1">
    <source>
        <dbReference type="ARBA" id="ARBA00004141"/>
    </source>
</evidence>
<dbReference type="InterPro" id="IPR004254">
    <property type="entry name" value="AdipoR/HlyIII-related"/>
</dbReference>
<proteinExistence type="predicted"/>
<dbReference type="PANTHER" id="PTHR20855">
    <property type="entry name" value="ADIPOR/PROGESTIN RECEPTOR-RELATED"/>
    <property type="match status" value="1"/>
</dbReference>
<dbReference type="PANTHER" id="PTHR20855:SF3">
    <property type="entry name" value="LD03007P"/>
    <property type="match status" value="1"/>
</dbReference>
<name>A0A7G7YQZ3_9CORY</name>
<dbReference type="RefSeq" id="WP_185770649.1">
    <property type="nucleotide sequence ID" value="NZ_CP046883.1"/>
</dbReference>
<dbReference type="GO" id="GO:0016020">
    <property type="term" value="C:membrane"/>
    <property type="evidence" value="ECO:0007669"/>
    <property type="project" value="UniProtKB-SubCell"/>
</dbReference>
<dbReference type="AlphaFoldDB" id="A0A7G7YQZ3"/>
<sequence length="219" mass="23766">MRGRLHSAAAWYFGGTGTALTVVTAVANGASLMTLFTAIYALCLVGMLMVSALYHRAPWRSAEAIDGWRRADHAMIAVFIAGTYGPLTIGAFGTDFFVGHGLFNFGGLWILPVCWIAAIAAVVLNIFWINHPRWLDVVVYLTLGWLAVIGAMGYFNSLGVAVTLLMVLGGVVYSVGAIVYARKWPNPSERWFGFHEVFHAATIVAAVLHHVAIWLVVLS</sequence>
<protein>
    <submittedName>
        <fullName evidence="5">Hly III family transporter</fullName>
    </submittedName>
</protein>
<reference evidence="5 6" key="1">
    <citation type="submission" date="2019-12" db="EMBL/GenBank/DDBJ databases">
        <title>Corynebacterium sp. nov., isolated from feces of the Anser Albifrons in China.</title>
        <authorList>
            <person name="Liu Q."/>
        </authorList>
    </citation>
    <scope>NUCLEOTIDE SEQUENCE [LARGE SCALE GENOMIC DNA]</scope>
    <source>
        <strain evidence="5 6">23H37-10</strain>
    </source>
</reference>
<gene>
    <name evidence="5" type="ORF">GP473_04045</name>
</gene>
<dbReference type="Proteomes" id="UP000515275">
    <property type="component" value="Chromosome"/>
</dbReference>
<organism evidence="5 6">
    <name type="scientific">Corynebacterium anserum</name>
    <dbReference type="NCBI Taxonomy" id="2684406"/>
    <lineage>
        <taxon>Bacteria</taxon>
        <taxon>Bacillati</taxon>
        <taxon>Actinomycetota</taxon>
        <taxon>Actinomycetes</taxon>
        <taxon>Mycobacteriales</taxon>
        <taxon>Corynebacteriaceae</taxon>
        <taxon>Corynebacterium</taxon>
    </lineage>
</organism>